<dbReference type="EMBL" id="KV454540">
    <property type="protein sequence ID" value="ODV67775.1"/>
    <property type="molecule type" value="Genomic_DNA"/>
</dbReference>
<dbReference type="PROSITE" id="PS51257">
    <property type="entry name" value="PROKAR_LIPOPROTEIN"/>
    <property type="match status" value="1"/>
</dbReference>
<protein>
    <recommendedName>
        <fullName evidence="6">NAD-dependent protein deacetylase</fullName>
        <ecNumber evidence="6">2.3.1.286</ecNumber>
    </recommendedName>
</protein>
<dbReference type="PIRSF" id="PIRSF037938">
    <property type="entry name" value="SIR2_euk"/>
    <property type="match status" value="1"/>
</dbReference>
<dbReference type="GO" id="GO:0031508">
    <property type="term" value="P:pericentric heterochromatin formation"/>
    <property type="evidence" value="ECO:0007669"/>
    <property type="project" value="EnsemblFungi"/>
</dbReference>
<feature type="binding site" evidence="8">
    <location>
        <begin position="26"/>
        <end position="30"/>
    </location>
    <ligand>
        <name>NAD(+)</name>
        <dbReference type="ChEBI" id="CHEBI:57540"/>
    </ligand>
</feature>
<dbReference type="GO" id="GO:0046970">
    <property type="term" value="F:histone H4K16 deacetylase activity, NAD-dependent"/>
    <property type="evidence" value="ECO:0007669"/>
    <property type="project" value="EnsemblFungi"/>
</dbReference>
<evidence type="ECO:0000259" key="11">
    <source>
        <dbReference type="PROSITE" id="PS50305"/>
    </source>
</evidence>
<keyword evidence="5 6" id="KW-0520">NAD</keyword>
<dbReference type="Pfam" id="PF02146">
    <property type="entry name" value="SIR2"/>
    <property type="match status" value="1"/>
</dbReference>
<dbReference type="GO" id="GO:0005634">
    <property type="term" value="C:nucleus"/>
    <property type="evidence" value="ECO:0007669"/>
    <property type="project" value="EnsemblFungi"/>
</dbReference>
<accession>A0A1E4RL11</accession>
<dbReference type="GO" id="GO:0070403">
    <property type="term" value="F:NAD+ binding"/>
    <property type="evidence" value="ECO:0007669"/>
    <property type="project" value="UniProtKB-UniRule"/>
</dbReference>
<dbReference type="PANTHER" id="PTHR11085">
    <property type="entry name" value="NAD-DEPENDENT PROTEIN DEACYLASE SIRTUIN-5, MITOCHONDRIAL-RELATED"/>
    <property type="match status" value="1"/>
</dbReference>
<feature type="active site" description="Proton acceptor" evidence="7 10">
    <location>
        <position position="128"/>
    </location>
</feature>
<evidence type="ECO:0000256" key="2">
    <source>
        <dbReference type="ARBA" id="ARBA00022679"/>
    </source>
</evidence>
<reference evidence="13" key="1">
    <citation type="submission" date="2016-05" db="EMBL/GenBank/DDBJ databases">
        <title>Comparative genomics of biotechnologically important yeasts.</title>
        <authorList>
            <consortium name="DOE Joint Genome Institute"/>
            <person name="Riley R."/>
            <person name="Haridas S."/>
            <person name="Wolfe K.H."/>
            <person name="Lopes M.R."/>
            <person name="Hittinger C.T."/>
            <person name="Goker M."/>
            <person name="Salamov A."/>
            <person name="Wisecaver J."/>
            <person name="Long T.M."/>
            <person name="Aerts A.L."/>
            <person name="Barry K."/>
            <person name="Choi C."/>
            <person name="Clum A."/>
            <person name="Coughlan A.Y."/>
            <person name="Deshpande S."/>
            <person name="Douglass A.P."/>
            <person name="Hanson S.J."/>
            <person name="Klenk H.-P."/>
            <person name="Labutti K."/>
            <person name="Lapidus A."/>
            <person name="Lindquist E."/>
            <person name="Lipzen A."/>
            <person name="Meier-Kolthoff J.P."/>
            <person name="Ohm R.A."/>
            <person name="Otillar R.P."/>
            <person name="Pangilinan J."/>
            <person name="Peng Y."/>
            <person name="Rokas A."/>
            <person name="Rosa C.A."/>
            <person name="Scheuner C."/>
            <person name="Sibirny A.A."/>
            <person name="Slot J.C."/>
            <person name="Stielow J.B."/>
            <person name="Sun H."/>
            <person name="Kurtzman C.P."/>
            <person name="Blackwell M."/>
            <person name="Grigoriev I.V."/>
            <person name="Jeffries T.W."/>
        </authorList>
    </citation>
    <scope>NUCLEOTIDE SEQUENCE [LARGE SCALE GENOMIC DNA]</scope>
    <source>
        <strain evidence="13">NRRL Y-1933</strain>
    </source>
</reference>
<dbReference type="GO" id="GO:0008270">
    <property type="term" value="F:zinc ion binding"/>
    <property type="evidence" value="ECO:0007669"/>
    <property type="project" value="UniProtKB-UniRule"/>
</dbReference>
<feature type="binding site" evidence="9 10">
    <location>
        <position position="139"/>
    </location>
    <ligand>
        <name>Zn(2+)</name>
        <dbReference type="ChEBI" id="CHEBI:29105"/>
    </ligand>
</feature>
<dbReference type="OrthoDB" id="420264at2759"/>
<dbReference type="InterPro" id="IPR017328">
    <property type="entry name" value="Sirtuin_class_I"/>
</dbReference>
<dbReference type="InterPro" id="IPR026590">
    <property type="entry name" value="Ssirtuin_cat_dom"/>
</dbReference>
<dbReference type="GO" id="GO:0000183">
    <property type="term" value="P:rDNA heterochromatin formation"/>
    <property type="evidence" value="ECO:0007669"/>
    <property type="project" value="EnsemblFungi"/>
</dbReference>
<dbReference type="InterPro" id="IPR026591">
    <property type="entry name" value="Sirtuin_cat_small_dom_sf"/>
</dbReference>
<comment type="cofactor">
    <cofactor evidence="9">
        <name>Zn(2+)</name>
        <dbReference type="ChEBI" id="CHEBI:29105"/>
    </cofactor>
    <text evidence="9">Binds 1 zinc ion per subunit.</text>
</comment>
<feature type="binding site" evidence="8">
    <location>
        <begin position="36"/>
        <end position="38"/>
    </location>
    <ligand>
        <name>NAD(+)</name>
        <dbReference type="ChEBI" id="CHEBI:57540"/>
    </ligand>
</feature>
<feature type="binding site" evidence="8">
    <location>
        <position position="251"/>
    </location>
    <ligand>
        <name>NAD(+)</name>
        <dbReference type="ChEBI" id="CHEBI:57540"/>
    </ligand>
</feature>
<evidence type="ECO:0000256" key="7">
    <source>
        <dbReference type="PIRSR" id="PIRSR037938-1"/>
    </source>
</evidence>
<keyword evidence="2 6" id="KW-0808">Transferase</keyword>
<evidence type="ECO:0000256" key="5">
    <source>
        <dbReference type="ARBA" id="ARBA00023027"/>
    </source>
</evidence>
<dbReference type="CDD" id="cd01408">
    <property type="entry name" value="SIRT1"/>
    <property type="match status" value="1"/>
</dbReference>
<feature type="binding site" evidence="8">
    <location>
        <begin position="108"/>
        <end position="111"/>
    </location>
    <ligand>
        <name>NAD(+)</name>
        <dbReference type="ChEBI" id="CHEBI:57540"/>
    </ligand>
</feature>
<dbReference type="Gene3D" id="3.30.1600.10">
    <property type="entry name" value="SIR2/SIRT2 'Small Domain"/>
    <property type="match status" value="1"/>
</dbReference>
<feature type="binding site" evidence="9 10">
    <location>
        <position position="164"/>
    </location>
    <ligand>
        <name>Zn(2+)</name>
        <dbReference type="ChEBI" id="CHEBI:29105"/>
    </ligand>
</feature>
<evidence type="ECO:0000256" key="1">
    <source>
        <dbReference type="ARBA" id="ARBA00006924"/>
    </source>
</evidence>
<feature type="binding site" evidence="8">
    <location>
        <begin position="229"/>
        <end position="231"/>
    </location>
    <ligand>
        <name>NAD(+)</name>
        <dbReference type="ChEBI" id="CHEBI:57540"/>
    </ligand>
</feature>
<evidence type="ECO:0000256" key="8">
    <source>
        <dbReference type="PIRSR" id="PIRSR037938-2"/>
    </source>
</evidence>
<evidence type="ECO:0000313" key="12">
    <source>
        <dbReference type="EMBL" id="ODV67775.1"/>
    </source>
</evidence>
<evidence type="ECO:0000256" key="3">
    <source>
        <dbReference type="ARBA" id="ARBA00022723"/>
    </source>
</evidence>
<dbReference type="GeneID" id="30996756"/>
<keyword evidence="13" id="KW-1185">Reference proteome</keyword>
<evidence type="ECO:0000256" key="10">
    <source>
        <dbReference type="PROSITE-ProRule" id="PRU00236"/>
    </source>
</evidence>
<dbReference type="PANTHER" id="PTHR11085:SF6">
    <property type="entry name" value="NAD-DEPENDENT PROTEIN DEACETYLASE SIRTUIN-2"/>
    <property type="match status" value="1"/>
</dbReference>
<evidence type="ECO:0000313" key="13">
    <source>
        <dbReference type="Proteomes" id="UP000095085"/>
    </source>
</evidence>
<dbReference type="GO" id="GO:0033553">
    <property type="term" value="C:rDNA heterochromatin"/>
    <property type="evidence" value="ECO:0007669"/>
    <property type="project" value="EnsemblFungi"/>
</dbReference>
<feature type="domain" description="Deacetylase sirtuin-type" evidence="11">
    <location>
        <begin position="1"/>
        <end position="265"/>
    </location>
</feature>
<feature type="binding site" evidence="9 10">
    <location>
        <position position="136"/>
    </location>
    <ligand>
        <name>Zn(2+)</name>
        <dbReference type="ChEBI" id="CHEBI:29105"/>
    </ligand>
</feature>
<keyword evidence="3 6" id="KW-0479">Metal-binding</keyword>
<dbReference type="SUPFAM" id="SSF52467">
    <property type="entry name" value="DHS-like NAD/FAD-binding domain"/>
    <property type="match status" value="1"/>
</dbReference>
<dbReference type="GO" id="GO:0005721">
    <property type="term" value="C:pericentric heterochromatin"/>
    <property type="evidence" value="ECO:0007669"/>
    <property type="project" value="EnsemblFungi"/>
</dbReference>
<evidence type="ECO:0000256" key="4">
    <source>
        <dbReference type="ARBA" id="ARBA00022833"/>
    </source>
</evidence>
<dbReference type="InterPro" id="IPR029035">
    <property type="entry name" value="DHS-like_NAD/FAD-binding_dom"/>
</dbReference>
<dbReference type="GO" id="GO:0099115">
    <property type="term" value="C:chromosome, subtelomeric region"/>
    <property type="evidence" value="ECO:0007669"/>
    <property type="project" value="EnsemblFungi"/>
</dbReference>
<dbReference type="RefSeq" id="XP_020076842.1">
    <property type="nucleotide sequence ID" value="XM_020222207.1"/>
</dbReference>
<dbReference type="GO" id="GO:0031934">
    <property type="term" value="C:mating-type region heterochromatin"/>
    <property type="evidence" value="ECO:0007669"/>
    <property type="project" value="EnsemblFungi"/>
</dbReference>
<evidence type="ECO:0000256" key="9">
    <source>
        <dbReference type="PIRSR" id="PIRSR037938-3"/>
    </source>
</evidence>
<organism evidence="12 13">
    <name type="scientific">Hyphopichia burtonii NRRL Y-1933</name>
    <dbReference type="NCBI Taxonomy" id="984485"/>
    <lineage>
        <taxon>Eukaryota</taxon>
        <taxon>Fungi</taxon>
        <taxon>Dikarya</taxon>
        <taxon>Ascomycota</taxon>
        <taxon>Saccharomycotina</taxon>
        <taxon>Pichiomycetes</taxon>
        <taxon>Debaryomycetaceae</taxon>
        <taxon>Hyphopichia</taxon>
    </lineage>
</organism>
<proteinExistence type="inferred from homology"/>
<dbReference type="STRING" id="984485.A0A1E4RL11"/>
<gene>
    <name evidence="12" type="ORF">HYPBUDRAFT_156519</name>
</gene>
<dbReference type="EC" id="2.3.1.286" evidence="6"/>
<name>A0A1E4RL11_9ASCO</name>
<keyword evidence="4 6" id="KW-0862">Zinc</keyword>
<dbReference type="GO" id="GO:0045950">
    <property type="term" value="P:negative regulation of mitotic recombination"/>
    <property type="evidence" value="ECO:0007669"/>
    <property type="project" value="EnsemblFungi"/>
</dbReference>
<dbReference type="AlphaFoldDB" id="A0A1E4RL11"/>
<dbReference type="InterPro" id="IPR050134">
    <property type="entry name" value="NAD-dep_sirtuin_deacylases"/>
</dbReference>
<dbReference type="Gene3D" id="3.40.50.1220">
    <property type="entry name" value="TPP-binding domain"/>
    <property type="match status" value="1"/>
</dbReference>
<sequence length="333" mass="37561">MDFPKTLSPIVEAVKKNKKVCFFLGAGVSTSCGIPDFRSPKTGLYANLKKLNLPYPEAVFDIDYFREKPDAFYTLAHELYPGNFLPSKFHFLLKLFQDKRLLKRVYTQNIDTLERLAGVEDDYIVEAHGSFANNHCIDCHEEMSSEELKKHVFNREVNNGIPTCSKCKGFVKPDIVFFGENLPARFFSQWDEDCEDVDIAIVAGSSLTVYPFAGLPSEVGKNSIRLLVNREAVGDFKSRKRKNDILALEDCDYVAETLADLLGWKLDLDKLIKAAEAEFESTKNEKKPSAELDAKELASKIKKVELKDGDSAPTKKEDADVKDLDEEIAKLKI</sequence>
<evidence type="ECO:0000256" key="6">
    <source>
        <dbReference type="PIRNR" id="PIRNR037938"/>
    </source>
</evidence>
<comment type="catalytic activity">
    <reaction evidence="6">
        <text>N(6)-acetyl-L-lysyl-[protein] + NAD(+) + H2O = 2''-O-acetyl-ADP-D-ribose + nicotinamide + L-lysyl-[protein]</text>
        <dbReference type="Rhea" id="RHEA:43636"/>
        <dbReference type="Rhea" id="RHEA-COMP:9752"/>
        <dbReference type="Rhea" id="RHEA-COMP:10731"/>
        <dbReference type="ChEBI" id="CHEBI:15377"/>
        <dbReference type="ChEBI" id="CHEBI:17154"/>
        <dbReference type="ChEBI" id="CHEBI:29969"/>
        <dbReference type="ChEBI" id="CHEBI:57540"/>
        <dbReference type="ChEBI" id="CHEBI:61930"/>
        <dbReference type="ChEBI" id="CHEBI:83767"/>
        <dbReference type="EC" id="2.3.1.286"/>
    </reaction>
</comment>
<dbReference type="Proteomes" id="UP000095085">
    <property type="component" value="Unassembled WGS sequence"/>
</dbReference>
<dbReference type="InterPro" id="IPR003000">
    <property type="entry name" value="Sirtuin"/>
</dbReference>
<comment type="similarity">
    <text evidence="1 6">Belongs to the sirtuin family. Class I subfamily.</text>
</comment>
<dbReference type="PROSITE" id="PS50305">
    <property type="entry name" value="SIRTUIN"/>
    <property type="match status" value="1"/>
</dbReference>
<feature type="binding site" evidence="9 10">
    <location>
        <position position="167"/>
    </location>
    <ligand>
        <name>Zn(2+)</name>
        <dbReference type="ChEBI" id="CHEBI:29105"/>
    </ligand>
</feature>
<dbReference type="GO" id="GO:0005737">
    <property type="term" value="C:cytoplasm"/>
    <property type="evidence" value="ECO:0007669"/>
    <property type="project" value="EnsemblFungi"/>
</dbReference>